<accession>A0A7J8FL02</accession>
<organism evidence="2 3">
    <name type="scientific">Rousettus aegyptiacus</name>
    <name type="common">Egyptian fruit bat</name>
    <name type="synonym">Pteropus aegyptiacus</name>
    <dbReference type="NCBI Taxonomy" id="9407"/>
    <lineage>
        <taxon>Eukaryota</taxon>
        <taxon>Metazoa</taxon>
        <taxon>Chordata</taxon>
        <taxon>Craniata</taxon>
        <taxon>Vertebrata</taxon>
        <taxon>Euteleostomi</taxon>
        <taxon>Mammalia</taxon>
        <taxon>Eutheria</taxon>
        <taxon>Laurasiatheria</taxon>
        <taxon>Chiroptera</taxon>
        <taxon>Yinpterochiroptera</taxon>
        <taxon>Pteropodoidea</taxon>
        <taxon>Pteropodidae</taxon>
        <taxon>Rousettinae</taxon>
        <taxon>Rousettus</taxon>
    </lineage>
</organism>
<evidence type="ECO:0000313" key="3">
    <source>
        <dbReference type="Proteomes" id="UP000593571"/>
    </source>
</evidence>
<reference evidence="2 3" key="1">
    <citation type="journal article" date="2020" name="Nature">
        <title>Six reference-quality genomes reveal evolution of bat adaptations.</title>
        <authorList>
            <person name="Jebb D."/>
            <person name="Huang Z."/>
            <person name="Pippel M."/>
            <person name="Hughes G.M."/>
            <person name="Lavrichenko K."/>
            <person name="Devanna P."/>
            <person name="Winkler S."/>
            <person name="Jermiin L.S."/>
            <person name="Skirmuntt E.C."/>
            <person name="Katzourakis A."/>
            <person name="Burkitt-Gray L."/>
            <person name="Ray D.A."/>
            <person name="Sullivan K.A.M."/>
            <person name="Roscito J.G."/>
            <person name="Kirilenko B.M."/>
            <person name="Davalos L.M."/>
            <person name="Corthals A.P."/>
            <person name="Power M.L."/>
            <person name="Jones G."/>
            <person name="Ransome R.D."/>
            <person name="Dechmann D.K.N."/>
            <person name="Locatelli A.G."/>
            <person name="Puechmaille S.J."/>
            <person name="Fedrigo O."/>
            <person name="Jarvis E.D."/>
            <person name="Hiller M."/>
            <person name="Vernes S.C."/>
            <person name="Myers E.W."/>
            <person name="Teeling E.C."/>
        </authorList>
    </citation>
    <scope>NUCLEOTIDE SEQUENCE [LARGE SCALE GENOMIC DNA]</scope>
    <source>
        <strain evidence="2">MRouAeg1</strain>
        <tissue evidence="2">Muscle</tissue>
    </source>
</reference>
<evidence type="ECO:0000256" key="1">
    <source>
        <dbReference type="SAM" id="MobiDB-lite"/>
    </source>
</evidence>
<dbReference type="Proteomes" id="UP000593571">
    <property type="component" value="Unassembled WGS sequence"/>
</dbReference>
<proteinExistence type="predicted"/>
<evidence type="ECO:0000313" key="2">
    <source>
        <dbReference type="EMBL" id="KAF6448265.1"/>
    </source>
</evidence>
<dbReference type="AlphaFoldDB" id="A0A7J8FL02"/>
<comment type="caution">
    <text evidence="2">The sequence shown here is derived from an EMBL/GenBank/DDBJ whole genome shotgun (WGS) entry which is preliminary data.</text>
</comment>
<keyword evidence="3" id="KW-1185">Reference proteome</keyword>
<sequence length="80" mass="9103">MPSTKNSLSKILIRKCRPYLYAGRQVTPWEESYHEAKAERGVTIQGIWLYVPSCPTSREDESSPGMVQRVQQGPDNSYLS</sequence>
<gene>
    <name evidence="2" type="ORF">HJG63_014970</name>
</gene>
<protein>
    <submittedName>
        <fullName evidence="2">Pterin-4 alpha-carbinolamine dehydratase 2</fullName>
    </submittedName>
</protein>
<feature type="compositionally biased region" description="Polar residues" evidence="1">
    <location>
        <begin position="69"/>
        <end position="80"/>
    </location>
</feature>
<name>A0A7J8FL02_ROUAE</name>
<feature type="region of interest" description="Disordered" evidence="1">
    <location>
        <begin position="56"/>
        <end position="80"/>
    </location>
</feature>
<dbReference type="EMBL" id="JACASE010000007">
    <property type="protein sequence ID" value="KAF6448265.1"/>
    <property type="molecule type" value="Genomic_DNA"/>
</dbReference>